<dbReference type="InterPro" id="IPR015421">
    <property type="entry name" value="PyrdxlP-dep_Trfase_major"/>
</dbReference>
<evidence type="ECO:0000256" key="4">
    <source>
        <dbReference type="ARBA" id="ARBA00022898"/>
    </source>
</evidence>
<name>A0A9Q8TYB1_9GAMM</name>
<keyword evidence="7" id="KW-0963">Cytoplasm</keyword>
<dbReference type="SUPFAM" id="SSF53383">
    <property type="entry name" value="PLP-dependent transferases"/>
    <property type="match status" value="1"/>
</dbReference>
<dbReference type="FunFam" id="3.40.640.10:FF:000021">
    <property type="entry name" value="Glutamate-1-semialdehyde 2,1-aminomutase"/>
    <property type="match status" value="1"/>
</dbReference>
<dbReference type="HAMAP" id="MF_00375">
    <property type="entry name" value="HemL_aminotrans_3"/>
    <property type="match status" value="1"/>
</dbReference>
<evidence type="ECO:0000256" key="1">
    <source>
        <dbReference type="ARBA" id="ARBA00001933"/>
    </source>
</evidence>
<dbReference type="EMBL" id="CP097966">
    <property type="protein sequence ID" value="URQ63051.1"/>
    <property type="molecule type" value="Genomic_DNA"/>
</dbReference>
<dbReference type="InterPro" id="IPR005814">
    <property type="entry name" value="Aminotrans_3"/>
</dbReference>
<dbReference type="GO" id="GO:0005737">
    <property type="term" value="C:cytoplasm"/>
    <property type="evidence" value="ECO:0007669"/>
    <property type="project" value="UniProtKB-SubCell"/>
</dbReference>
<evidence type="ECO:0000256" key="3">
    <source>
        <dbReference type="ARBA" id="ARBA00008981"/>
    </source>
</evidence>
<dbReference type="PROSITE" id="PS00600">
    <property type="entry name" value="AA_TRANSFER_CLASS_3"/>
    <property type="match status" value="1"/>
</dbReference>
<evidence type="ECO:0000256" key="2">
    <source>
        <dbReference type="ARBA" id="ARBA00004819"/>
    </source>
</evidence>
<comment type="similarity">
    <text evidence="3 7">Belongs to the class-III pyridoxal-phosphate-dependent aminotransferase family. HemL subfamily.</text>
</comment>
<protein>
    <recommendedName>
        <fullName evidence="7">Glutamate-1-semialdehyde 2,1-aminomutase</fullName>
        <shortName evidence="7">GSA</shortName>
        <ecNumber evidence="7">5.4.3.8</ecNumber>
    </recommendedName>
    <alternativeName>
        <fullName evidence="7">Glutamate-1-semialdehyde aminotransferase</fullName>
        <shortName evidence="7">GSA-AT</shortName>
    </alternativeName>
</protein>
<proteinExistence type="inferred from homology"/>
<keyword evidence="9" id="KW-1185">Reference proteome</keyword>
<comment type="cofactor">
    <cofactor evidence="1 7">
        <name>pyridoxal 5'-phosphate</name>
        <dbReference type="ChEBI" id="CHEBI:597326"/>
    </cofactor>
</comment>
<keyword evidence="5 7" id="KW-0413">Isomerase</keyword>
<dbReference type="AlphaFoldDB" id="A0A9Q8TYB1"/>
<dbReference type="Gene3D" id="3.90.1150.10">
    <property type="entry name" value="Aspartate Aminotransferase, domain 1"/>
    <property type="match status" value="1"/>
</dbReference>
<dbReference type="GO" id="GO:0008483">
    <property type="term" value="F:transaminase activity"/>
    <property type="evidence" value="ECO:0007669"/>
    <property type="project" value="InterPro"/>
</dbReference>
<comment type="subcellular location">
    <subcellularLocation>
        <location evidence="7">Cytoplasm</location>
    </subcellularLocation>
</comment>
<dbReference type="GO" id="GO:0030170">
    <property type="term" value="F:pyridoxal phosphate binding"/>
    <property type="evidence" value="ECO:0007669"/>
    <property type="project" value="InterPro"/>
</dbReference>
<evidence type="ECO:0000256" key="7">
    <source>
        <dbReference type="HAMAP-Rule" id="MF_00375"/>
    </source>
</evidence>
<dbReference type="GO" id="GO:0042286">
    <property type="term" value="F:glutamate-1-semialdehyde 2,1-aminomutase activity"/>
    <property type="evidence" value="ECO:0007669"/>
    <property type="project" value="UniProtKB-UniRule"/>
</dbReference>
<dbReference type="InterPro" id="IPR015422">
    <property type="entry name" value="PyrdxlP-dep_Trfase_small"/>
</dbReference>
<dbReference type="InterPro" id="IPR015424">
    <property type="entry name" value="PyrdxlP-dep_Trfase"/>
</dbReference>
<dbReference type="EC" id="5.4.3.8" evidence="7"/>
<evidence type="ECO:0000313" key="9">
    <source>
        <dbReference type="Proteomes" id="UP001056381"/>
    </source>
</evidence>
<dbReference type="CDD" id="cd00610">
    <property type="entry name" value="OAT_like"/>
    <property type="match status" value="1"/>
</dbReference>
<dbReference type="InterPro" id="IPR004639">
    <property type="entry name" value="4pyrrol_synth_GluAld_NH2Trfase"/>
</dbReference>
<keyword evidence="6 7" id="KW-0627">Porphyrin biosynthesis</keyword>
<dbReference type="Pfam" id="PF00202">
    <property type="entry name" value="Aminotran_3"/>
    <property type="match status" value="1"/>
</dbReference>
<evidence type="ECO:0000256" key="6">
    <source>
        <dbReference type="ARBA" id="ARBA00023244"/>
    </source>
</evidence>
<gene>
    <name evidence="7 8" type="primary">hemL</name>
    <name evidence="8" type="ORF">M9B40_04840</name>
</gene>
<dbReference type="GO" id="GO:0006782">
    <property type="term" value="P:protoporphyrinogen IX biosynthetic process"/>
    <property type="evidence" value="ECO:0007669"/>
    <property type="project" value="UniProtKB-UniRule"/>
</dbReference>
<dbReference type="PANTHER" id="PTHR43713:SF3">
    <property type="entry name" value="GLUTAMATE-1-SEMIALDEHYDE 2,1-AMINOMUTASE 1, CHLOROPLASTIC-RELATED"/>
    <property type="match status" value="1"/>
</dbReference>
<reference evidence="8" key="1">
    <citation type="submission" date="2022-05" db="EMBL/GenBank/DDBJ databases">
        <title>Single-amplified genomics reveal most streamlined microbe among free-living bacteria.</title>
        <authorList>
            <person name="Roda-Garcia J."/>
            <person name="Haro-Moreno J.M."/>
            <person name="Rodriguez-Valera F."/>
            <person name="Almagro-Moreno S."/>
            <person name="Lopez-Perez M."/>
        </authorList>
    </citation>
    <scope>NUCLEOTIDE SEQUENCE</scope>
    <source>
        <strain evidence="8">TMED112-D2-2</strain>
    </source>
</reference>
<dbReference type="Gene3D" id="3.40.640.10">
    <property type="entry name" value="Type I PLP-dependent aspartate aminotransferase-like (Major domain)"/>
    <property type="match status" value="1"/>
</dbReference>
<sequence>MKTKNSKELFKKSKEHIAGGVNSPVRAFKSVGGTPIFFKKSRGCYLYDEDGNKYLDFVGSWGPMVLGHSNKAIVNAIKKQASKAISFGAPTKNELEIAKIIKSYIPSIEKLRMVNSGTEATMSCIRLARGTTGRKKIIKFIGCYHGHVDSLLVKAGSGAATLGVPDSPGIPDELSKLTITLEYNNASELKKAFTKFGEDIAAVIVEPIAGNMGFIEPDENFLKTLRSLCTKNKSILIFDEVMTGFRVARGGVQELFNIEPDLTALGKIVGGGLPVGVYGGKAKIMNNISPDGPVYQAGTLSGNPVAVSAGTALLKQLKNKKMFIELEKKGEIFLKGLKEEAEKNGIPFCYNIRGGMFGFFFSNKLPKNFQEVSDTNISMFNKFFRLMLEQNVYLPPSAFESCFLSTEHTQEQLMKTVKLSSNVFKNLNNG</sequence>
<feature type="modified residue" description="N6-(pyridoxal phosphate)lysine" evidence="7">
    <location>
        <position position="267"/>
    </location>
</feature>
<accession>A0A9Q8TYB1</accession>
<keyword evidence="4 7" id="KW-0663">Pyridoxal phosphate</keyword>
<dbReference type="NCBIfam" id="TIGR00713">
    <property type="entry name" value="hemL"/>
    <property type="match status" value="1"/>
</dbReference>
<dbReference type="InterPro" id="IPR049704">
    <property type="entry name" value="Aminotrans_3_PPA_site"/>
</dbReference>
<comment type="subunit">
    <text evidence="7">Homodimer.</text>
</comment>
<evidence type="ECO:0000256" key="5">
    <source>
        <dbReference type="ARBA" id="ARBA00023235"/>
    </source>
</evidence>
<dbReference type="PANTHER" id="PTHR43713">
    <property type="entry name" value="GLUTAMATE-1-SEMIALDEHYDE 2,1-AMINOMUTASE"/>
    <property type="match status" value="1"/>
</dbReference>
<dbReference type="Proteomes" id="UP001056381">
    <property type="component" value="Chromosome"/>
</dbReference>
<organism evidence="8 9">
    <name type="scientific">SAR86 cluster bacterium</name>
    <dbReference type="NCBI Taxonomy" id="2030880"/>
    <lineage>
        <taxon>Bacteria</taxon>
        <taxon>Pseudomonadati</taxon>
        <taxon>Pseudomonadota</taxon>
        <taxon>Gammaproteobacteria</taxon>
        <taxon>SAR86 cluster</taxon>
    </lineage>
</organism>
<comment type="pathway">
    <text evidence="2">Porphyrin-containing compound metabolism; protoporphyrin-IX biosynthesis; 5-aminolevulinate from L-glutamyl-tRNA(Glu): step 2/2.</text>
</comment>
<comment type="catalytic activity">
    <reaction evidence="7">
        <text>(S)-4-amino-5-oxopentanoate = 5-aminolevulinate</text>
        <dbReference type="Rhea" id="RHEA:14265"/>
        <dbReference type="ChEBI" id="CHEBI:57501"/>
        <dbReference type="ChEBI" id="CHEBI:356416"/>
        <dbReference type="EC" id="5.4.3.8"/>
    </reaction>
</comment>
<dbReference type="NCBIfam" id="NF000818">
    <property type="entry name" value="PRK00062.1"/>
    <property type="match status" value="1"/>
</dbReference>
<evidence type="ECO:0000313" key="8">
    <source>
        <dbReference type="EMBL" id="URQ63051.1"/>
    </source>
</evidence>